<dbReference type="PANTHER" id="PTHR39336">
    <property type="entry name" value="PYRIDOXAMINE PHOSPHATE OXIDASE FAMILY PROTEIN (AFU_ORTHOLOGUE AFUA_6G11440)"/>
    <property type="match status" value="1"/>
</dbReference>
<dbReference type="eggNOG" id="ENOG502S3ZI">
    <property type="taxonomic scope" value="Eukaryota"/>
</dbReference>
<reference evidence="4" key="1">
    <citation type="submission" date="2015-07" db="EMBL/GenBank/DDBJ databases">
        <authorList>
            <person name="Teixeira M.M."/>
            <person name="Souza R.C."/>
            <person name="Almeida L.G."/>
            <person name="Vicente V.A."/>
            <person name="de Hoog S."/>
            <person name="Bocca A.L."/>
            <person name="de Almeida S.R."/>
            <person name="Vasconcelos A.T."/>
            <person name="Felipe M.S."/>
        </authorList>
    </citation>
    <scope>NUCLEOTIDE SEQUENCE [LARGE SCALE GENOMIC DNA]</scope>
    <source>
        <strain evidence="4">KSF</strain>
    </source>
</reference>
<evidence type="ECO:0000256" key="2">
    <source>
        <dbReference type="SAM" id="Phobius"/>
    </source>
</evidence>
<feature type="compositionally biased region" description="Basic and acidic residues" evidence="1">
    <location>
        <begin position="71"/>
        <end position="83"/>
    </location>
</feature>
<keyword evidence="2" id="KW-0472">Membrane</keyword>
<protein>
    <recommendedName>
        <fullName evidence="5">Pyridoxamine 5'-phosphate oxidase putative domain-containing protein</fullName>
    </recommendedName>
</protein>
<dbReference type="STRING" id="86049.A0A1C1CJT5"/>
<evidence type="ECO:0008006" key="5">
    <source>
        <dbReference type="Google" id="ProtNLM"/>
    </source>
</evidence>
<evidence type="ECO:0000256" key="1">
    <source>
        <dbReference type="SAM" id="MobiDB-lite"/>
    </source>
</evidence>
<organism evidence="3 4">
    <name type="scientific">Cladophialophora carrionii</name>
    <dbReference type="NCBI Taxonomy" id="86049"/>
    <lineage>
        <taxon>Eukaryota</taxon>
        <taxon>Fungi</taxon>
        <taxon>Dikarya</taxon>
        <taxon>Ascomycota</taxon>
        <taxon>Pezizomycotina</taxon>
        <taxon>Eurotiomycetes</taxon>
        <taxon>Chaetothyriomycetidae</taxon>
        <taxon>Chaetothyriales</taxon>
        <taxon>Herpotrichiellaceae</taxon>
        <taxon>Cladophialophora</taxon>
    </lineage>
</organism>
<dbReference type="PANTHER" id="PTHR39336:SF3">
    <property type="entry name" value="PYRIDOXAMINE PHOSPHATE OXIDASE"/>
    <property type="match status" value="1"/>
</dbReference>
<dbReference type="InterPro" id="IPR012349">
    <property type="entry name" value="Split_barrel_FMN-bd"/>
</dbReference>
<name>A0A1C1CJT5_9EURO</name>
<sequence>MGQFYETFPPSLVQWLLEQKVFYIASAPLSGDGHVNVSPKGVSDKGGPFFGVIKESKSQLQRQQQQRRHVRSPDEEDRRTTPTDDKDILIRQFWYMDLTGSGIETTSHLHEPGNGRITVMFNAFSGPPRILRIFGKGTPLEYGTPAFDEIVKSQGVTIIPGTRSIVLVDIHQVGTSCGFSMPCYEFVSFRPTLNDFFEKRLKSEREGKREDGIERYWAYKNAWSMDGLPGMQRGVKTALTDNVKPIKKMVGPYAPEIGRRRRSTRTFTLWHLILAALLGALSIVAVGLVVVRSGSVAVCYGRECTTMHCVGKPCLGY</sequence>
<gene>
    <name evidence="3" type="ORF">CLCR_04858</name>
</gene>
<feature type="region of interest" description="Disordered" evidence="1">
    <location>
        <begin position="56"/>
        <end position="83"/>
    </location>
</feature>
<evidence type="ECO:0000313" key="4">
    <source>
        <dbReference type="Proteomes" id="UP000094526"/>
    </source>
</evidence>
<feature type="transmembrane region" description="Helical" evidence="2">
    <location>
        <begin position="269"/>
        <end position="291"/>
    </location>
</feature>
<dbReference type="EMBL" id="LGRB01000011">
    <property type="protein sequence ID" value="OCT48737.1"/>
    <property type="molecule type" value="Genomic_DNA"/>
</dbReference>
<keyword evidence="4" id="KW-1185">Reference proteome</keyword>
<proteinExistence type="predicted"/>
<evidence type="ECO:0000313" key="3">
    <source>
        <dbReference type="EMBL" id="OCT48737.1"/>
    </source>
</evidence>
<dbReference type="AlphaFoldDB" id="A0A1C1CJT5"/>
<dbReference type="VEuPathDB" id="FungiDB:CLCR_04858"/>
<dbReference type="OrthoDB" id="539398at2759"/>
<dbReference type="Proteomes" id="UP000094526">
    <property type="component" value="Unassembled WGS sequence"/>
</dbReference>
<keyword evidence="2" id="KW-0812">Transmembrane</keyword>
<dbReference type="Gene3D" id="2.30.110.10">
    <property type="entry name" value="Electron Transport, Fmn-binding Protein, Chain A"/>
    <property type="match status" value="1"/>
</dbReference>
<keyword evidence="2" id="KW-1133">Transmembrane helix</keyword>
<dbReference type="VEuPathDB" id="FungiDB:G647_03162"/>
<comment type="caution">
    <text evidence="3">The sequence shown here is derived from an EMBL/GenBank/DDBJ whole genome shotgun (WGS) entry which is preliminary data.</text>
</comment>
<accession>A0A1C1CJT5</accession>